<comment type="caution">
    <text evidence="1">The sequence shown here is derived from an EMBL/GenBank/DDBJ whole genome shotgun (WGS) entry which is preliminary data.</text>
</comment>
<protein>
    <recommendedName>
        <fullName evidence="3">Ig-like domain-containing protein</fullName>
    </recommendedName>
</protein>
<evidence type="ECO:0000313" key="1">
    <source>
        <dbReference type="EMBL" id="KAL0204099.1"/>
    </source>
</evidence>
<sequence>LQVFWKRNGVRLTAGVDSNPTSADVGLYVCEAALRNSSQKSTEAKAYLSVQGKMIVVPFMLLYMQVQTDF</sequence>
<dbReference type="InterPro" id="IPR036179">
    <property type="entry name" value="Ig-like_dom_sf"/>
</dbReference>
<dbReference type="SUPFAM" id="SSF48726">
    <property type="entry name" value="Immunoglobulin"/>
    <property type="match status" value="1"/>
</dbReference>
<accession>A0ABD0S004</accession>
<evidence type="ECO:0000313" key="2">
    <source>
        <dbReference type="Proteomes" id="UP001529510"/>
    </source>
</evidence>
<proteinExistence type="predicted"/>
<feature type="non-terminal residue" evidence="1">
    <location>
        <position position="1"/>
    </location>
</feature>
<dbReference type="EMBL" id="JAMKFB020000001">
    <property type="protein sequence ID" value="KAL0204099.1"/>
    <property type="molecule type" value="Genomic_DNA"/>
</dbReference>
<organism evidence="1 2">
    <name type="scientific">Cirrhinus mrigala</name>
    <name type="common">Mrigala</name>
    <dbReference type="NCBI Taxonomy" id="683832"/>
    <lineage>
        <taxon>Eukaryota</taxon>
        <taxon>Metazoa</taxon>
        <taxon>Chordata</taxon>
        <taxon>Craniata</taxon>
        <taxon>Vertebrata</taxon>
        <taxon>Euteleostomi</taxon>
        <taxon>Actinopterygii</taxon>
        <taxon>Neopterygii</taxon>
        <taxon>Teleostei</taxon>
        <taxon>Ostariophysi</taxon>
        <taxon>Cypriniformes</taxon>
        <taxon>Cyprinidae</taxon>
        <taxon>Labeoninae</taxon>
        <taxon>Labeonini</taxon>
        <taxon>Cirrhinus</taxon>
    </lineage>
</organism>
<dbReference type="AlphaFoldDB" id="A0ABD0S004"/>
<keyword evidence="2" id="KW-1185">Reference proteome</keyword>
<dbReference type="Proteomes" id="UP001529510">
    <property type="component" value="Unassembled WGS sequence"/>
</dbReference>
<reference evidence="1 2" key="1">
    <citation type="submission" date="2024-05" db="EMBL/GenBank/DDBJ databases">
        <title>Genome sequencing and assembly of Indian major carp, Cirrhinus mrigala (Hamilton, 1822).</title>
        <authorList>
            <person name="Mohindra V."/>
            <person name="Chowdhury L.M."/>
            <person name="Lal K."/>
            <person name="Jena J.K."/>
        </authorList>
    </citation>
    <scope>NUCLEOTIDE SEQUENCE [LARGE SCALE GENOMIC DNA]</scope>
    <source>
        <strain evidence="1">CM1030</strain>
        <tissue evidence="1">Blood</tissue>
    </source>
</reference>
<gene>
    <name evidence="1" type="ORF">M9458_002117</name>
</gene>
<dbReference type="CDD" id="cd00096">
    <property type="entry name" value="Ig"/>
    <property type="match status" value="1"/>
</dbReference>
<evidence type="ECO:0008006" key="3">
    <source>
        <dbReference type="Google" id="ProtNLM"/>
    </source>
</evidence>
<name>A0ABD0S004_CIRMR</name>